<dbReference type="AlphaFoldDB" id="A0A225W8E1"/>
<dbReference type="OrthoDB" id="128412at2759"/>
<reference evidence="2" key="1">
    <citation type="submission" date="2017-03" db="EMBL/GenBank/DDBJ databases">
        <title>Phytopthora megakarya and P. palmivora, two closely related causual agents of cacao black pod achieved similar genome size and gene model numbers by different mechanisms.</title>
        <authorList>
            <person name="Ali S."/>
            <person name="Shao J."/>
            <person name="Larry D.J."/>
            <person name="Kronmiller B."/>
            <person name="Shen D."/>
            <person name="Strem M.D."/>
            <person name="Melnick R.L."/>
            <person name="Guiltinan M.J."/>
            <person name="Tyler B.M."/>
            <person name="Meinhardt L.W."/>
            <person name="Bailey B.A."/>
        </authorList>
    </citation>
    <scope>NUCLEOTIDE SEQUENCE [LARGE SCALE GENOMIC DNA]</scope>
    <source>
        <strain evidence="2">zdho120</strain>
    </source>
</reference>
<dbReference type="EMBL" id="NBNE01001566">
    <property type="protein sequence ID" value="OWZ13488.1"/>
    <property type="molecule type" value="Genomic_DNA"/>
</dbReference>
<accession>A0A225W8E1</accession>
<name>A0A225W8E1_9STRA</name>
<sequence>MDSEKIMIQRTLYGLGGIRGNIGEGVDILLDMNFLYSARVRLCIHEGLVKLPDEGNVVMYDDVPRKRRGLELPVCAT</sequence>
<dbReference type="Proteomes" id="UP000198211">
    <property type="component" value="Unassembled WGS sequence"/>
</dbReference>
<keyword evidence="2" id="KW-1185">Reference proteome</keyword>
<evidence type="ECO:0000313" key="2">
    <source>
        <dbReference type="Proteomes" id="UP000198211"/>
    </source>
</evidence>
<evidence type="ECO:0000313" key="1">
    <source>
        <dbReference type="EMBL" id="OWZ13488.1"/>
    </source>
</evidence>
<proteinExistence type="predicted"/>
<protein>
    <submittedName>
        <fullName evidence="1">Uncharacterized protein</fullName>
    </submittedName>
</protein>
<gene>
    <name evidence="1" type="ORF">PHMEG_00013175</name>
</gene>
<comment type="caution">
    <text evidence="1">The sequence shown here is derived from an EMBL/GenBank/DDBJ whole genome shotgun (WGS) entry which is preliminary data.</text>
</comment>
<organism evidence="1 2">
    <name type="scientific">Phytophthora megakarya</name>
    <dbReference type="NCBI Taxonomy" id="4795"/>
    <lineage>
        <taxon>Eukaryota</taxon>
        <taxon>Sar</taxon>
        <taxon>Stramenopiles</taxon>
        <taxon>Oomycota</taxon>
        <taxon>Peronosporomycetes</taxon>
        <taxon>Peronosporales</taxon>
        <taxon>Peronosporaceae</taxon>
        <taxon>Phytophthora</taxon>
    </lineage>
</organism>